<feature type="signal peptide" evidence="1">
    <location>
        <begin position="1"/>
        <end position="22"/>
    </location>
</feature>
<reference evidence="3 4" key="1">
    <citation type="journal article" date="2015" name="Int. J. Syst. Evol. Microbiol.">
        <title>Flavisolibacter ginsenosidimutans sp. nov., with ginsenoside-converting activity isolated from soil used for cultivating ginseng.</title>
        <authorList>
            <person name="Zhao Y."/>
            <person name="Liu Q."/>
            <person name="Kang M.S."/>
            <person name="Jin F."/>
            <person name="Yu H."/>
            <person name="Im W.T."/>
        </authorList>
    </citation>
    <scope>NUCLEOTIDE SEQUENCE [LARGE SCALE GENOMIC DNA]</scope>
    <source>
        <strain evidence="3 4">Gsoil 636</strain>
    </source>
</reference>
<evidence type="ECO:0000256" key="1">
    <source>
        <dbReference type="SAM" id="SignalP"/>
    </source>
</evidence>
<accession>A0A5B8UHE6</accession>
<gene>
    <name evidence="3" type="ORF">FSB75_06095</name>
</gene>
<proteinExistence type="predicted"/>
<keyword evidence="4" id="KW-1185">Reference proteome</keyword>
<dbReference type="Proteomes" id="UP000321204">
    <property type="component" value="Chromosome"/>
</dbReference>
<evidence type="ECO:0000313" key="3">
    <source>
        <dbReference type="EMBL" id="QEC55490.1"/>
    </source>
</evidence>
<name>A0A5B8UHE6_9BACT</name>
<keyword evidence="1" id="KW-0732">Signal</keyword>
<evidence type="ECO:0000259" key="2">
    <source>
        <dbReference type="Pfam" id="PF00882"/>
    </source>
</evidence>
<dbReference type="InterPro" id="IPR029002">
    <property type="entry name" value="PLPC/GPLD1"/>
</dbReference>
<dbReference type="Pfam" id="PF00882">
    <property type="entry name" value="Zn_dep_PLPC"/>
    <property type="match status" value="1"/>
</dbReference>
<feature type="chain" id="PRO_5022964418" evidence="1">
    <location>
        <begin position="23"/>
        <end position="421"/>
    </location>
</feature>
<protein>
    <submittedName>
        <fullName evidence="3">Zinc dependent phospholipase C family protein</fullName>
    </submittedName>
</protein>
<sequence>MKLLFKLSVVLTLALFRPSVCKAYSVLTHEALIDAAWDKFLVPLLKAKFPQLQDSALKNLHAYAYGGAVSPDMGYYPFGSVLYTNLVHYVRTGDFVEALLTEAKSPEEYSFALGALCHYYADVYGHSIGVNKSVPVEYPKDKTKFGNLVTYEDDKAAHKRVEFAFDVSETAKGNYASQAYHDFIGFKVCDSVLDRALYKTYSLHLTDLFKNFSRAVNTFRWAVKEFFPLLVKAAWATKGDQLRKKDSTLTAQKFYYAMKRADYNKEFGRERDKPKLFSFLLSGLIRVLPKVGPLKPLKFKAPTAEVEKLFIQSFDTVEYFYSRTLQNLKQSVVSLKNKDLDTGYDTKRGEYTLTDETYIQLLLTHAGNNFASASADLKKHMLSFFNRGDSGAKKTNGKEEEKIKTALANLRASDTAETKSR</sequence>
<dbReference type="EMBL" id="CP042433">
    <property type="protein sequence ID" value="QEC55490.1"/>
    <property type="molecule type" value="Genomic_DNA"/>
</dbReference>
<dbReference type="OrthoDB" id="648959at2"/>
<evidence type="ECO:0000313" key="4">
    <source>
        <dbReference type="Proteomes" id="UP000321204"/>
    </source>
</evidence>
<dbReference type="AlphaFoldDB" id="A0A5B8UHE6"/>
<dbReference type="KEGG" id="fgg:FSB75_06095"/>
<organism evidence="3 4">
    <name type="scientific">Flavisolibacter ginsenosidimutans</name>
    <dbReference type="NCBI Taxonomy" id="661481"/>
    <lineage>
        <taxon>Bacteria</taxon>
        <taxon>Pseudomonadati</taxon>
        <taxon>Bacteroidota</taxon>
        <taxon>Chitinophagia</taxon>
        <taxon>Chitinophagales</taxon>
        <taxon>Chitinophagaceae</taxon>
        <taxon>Flavisolibacter</taxon>
    </lineage>
</organism>
<dbReference type="RefSeq" id="WP_146784291.1">
    <property type="nucleotide sequence ID" value="NZ_BAABIO010000002.1"/>
</dbReference>
<feature type="domain" description="Phospholipase C/D" evidence="2">
    <location>
        <begin position="28"/>
        <end position="207"/>
    </location>
</feature>